<dbReference type="InterPro" id="IPR050491">
    <property type="entry name" value="AmpC-like"/>
</dbReference>
<dbReference type="PANTHER" id="PTHR46825:SF9">
    <property type="entry name" value="BETA-LACTAMASE-RELATED DOMAIN-CONTAINING PROTEIN"/>
    <property type="match status" value="1"/>
</dbReference>
<keyword evidence="4" id="KW-0378">Hydrolase</keyword>
<feature type="domain" description="Beta-lactamase-related" evidence="2">
    <location>
        <begin position="64"/>
        <end position="413"/>
    </location>
</feature>
<accession>A0AB35WUS0</accession>
<dbReference type="PANTHER" id="PTHR46825">
    <property type="entry name" value="D-ALANYL-D-ALANINE-CARBOXYPEPTIDASE/ENDOPEPTIDASE AMPH"/>
    <property type="match status" value="1"/>
</dbReference>
<dbReference type="Gene3D" id="3.30.310.70">
    <property type="entry name" value="TT1751-like domain"/>
    <property type="match status" value="1"/>
</dbReference>
<feature type="domain" description="DUF302" evidence="3">
    <location>
        <begin position="457"/>
        <end position="518"/>
    </location>
</feature>
<evidence type="ECO:0000256" key="1">
    <source>
        <dbReference type="SAM" id="SignalP"/>
    </source>
</evidence>
<keyword evidence="1" id="KW-0732">Signal</keyword>
<dbReference type="InterPro" id="IPR005180">
    <property type="entry name" value="DUF302"/>
</dbReference>
<dbReference type="Pfam" id="PF00144">
    <property type="entry name" value="Beta-lactamase"/>
    <property type="match status" value="1"/>
</dbReference>
<evidence type="ECO:0000259" key="2">
    <source>
        <dbReference type="Pfam" id="PF00144"/>
    </source>
</evidence>
<protein>
    <submittedName>
        <fullName evidence="4">Serine hydrolase</fullName>
    </submittedName>
</protein>
<dbReference type="RefSeq" id="WP_330079470.1">
    <property type="nucleotide sequence ID" value="NZ_JAZDCU010000009.1"/>
</dbReference>
<dbReference type="SUPFAM" id="SSF103247">
    <property type="entry name" value="TT1751-like"/>
    <property type="match status" value="1"/>
</dbReference>
<gene>
    <name evidence="4" type="ORF">V0R53_10490</name>
</gene>
<comment type="caution">
    <text evidence="4">The sequence shown here is derived from an EMBL/GenBank/DDBJ whole genome shotgun (WGS) entry which is preliminary data.</text>
</comment>
<dbReference type="AlphaFoldDB" id="A0AB35WUS0"/>
<name>A0AB35WUS0_9PSED</name>
<dbReference type="InterPro" id="IPR012338">
    <property type="entry name" value="Beta-lactam/transpept-like"/>
</dbReference>
<dbReference type="Pfam" id="PF03625">
    <property type="entry name" value="DUF302"/>
    <property type="match status" value="1"/>
</dbReference>
<reference evidence="4 5" key="1">
    <citation type="submission" date="2024-01" db="EMBL/GenBank/DDBJ databases">
        <title>Unpublished Manusciprt.</title>
        <authorList>
            <person name="Duman M."/>
            <person name="Valdes E.G."/>
            <person name="Ajmi N."/>
            <person name="Altun S."/>
            <person name="Saticioglu I.B."/>
        </authorList>
    </citation>
    <scope>NUCLEOTIDE SEQUENCE [LARGE SCALE GENOMIC DNA]</scope>
    <source>
        <strain evidence="4 5">120P</strain>
    </source>
</reference>
<proteinExistence type="predicted"/>
<dbReference type="InterPro" id="IPR001466">
    <property type="entry name" value="Beta-lactam-related"/>
</dbReference>
<evidence type="ECO:0000313" key="4">
    <source>
        <dbReference type="EMBL" id="MEE1866825.1"/>
    </source>
</evidence>
<evidence type="ECO:0000313" key="5">
    <source>
        <dbReference type="Proteomes" id="UP001307839"/>
    </source>
</evidence>
<feature type="chain" id="PRO_5044266654" evidence="1">
    <location>
        <begin position="43"/>
        <end position="554"/>
    </location>
</feature>
<keyword evidence="5" id="KW-1185">Reference proteome</keyword>
<dbReference type="Proteomes" id="UP001307839">
    <property type="component" value="Unassembled WGS sequence"/>
</dbReference>
<dbReference type="CDD" id="cd14797">
    <property type="entry name" value="DUF302"/>
    <property type="match status" value="1"/>
</dbReference>
<dbReference type="Gene3D" id="3.40.710.10">
    <property type="entry name" value="DD-peptidase/beta-lactamase superfamily"/>
    <property type="match status" value="1"/>
</dbReference>
<dbReference type="InterPro" id="IPR035923">
    <property type="entry name" value="TT1751-like_sf"/>
</dbReference>
<dbReference type="GO" id="GO:0016787">
    <property type="term" value="F:hydrolase activity"/>
    <property type="evidence" value="ECO:0007669"/>
    <property type="project" value="UniProtKB-KW"/>
</dbReference>
<feature type="signal peptide" evidence="1">
    <location>
        <begin position="1"/>
        <end position="42"/>
    </location>
</feature>
<organism evidence="4 5">
    <name type="scientific">Pseudomonas auratipiscis</name>
    <dbReference type="NCBI Taxonomy" id="3115853"/>
    <lineage>
        <taxon>Bacteria</taxon>
        <taxon>Pseudomonadati</taxon>
        <taxon>Pseudomonadota</taxon>
        <taxon>Gammaproteobacteria</taxon>
        <taxon>Pseudomonadales</taxon>
        <taxon>Pseudomonadaceae</taxon>
        <taxon>Pseudomonas</taxon>
    </lineage>
</organism>
<dbReference type="EMBL" id="JAZDQP010000006">
    <property type="protein sequence ID" value="MEE1866825.1"/>
    <property type="molecule type" value="Genomic_DNA"/>
</dbReference>
<sequence>MKNFLPPQRNTLMTRSLRKTLITACILTSISMLPLQSFASQAVDSTLYSVNRGDPSLQANGKYIDEMVADFMKKNDLPGLSMAIVQAPYIPRAAGYGLATETNDELASIKTIWNVGQITQAFTAVSIFQLVEMGKLDVNDKVAAYLSDTPSSWQDVTILDLLQHASGIPDFRHHGYDANTAYTPDKLVDLVKGDPLIFKPGTKVKDSATDFILLGQIIENTSGMSYEDFVWKYQIQPLGLKSTMFVADMQSKLHLDRPTPTKVKNQHSKFKADQVFIDPLETATGYKSINGKNTAVSLEASNNLYAYGGLWSSAEDISRWDIALAGSVLLKDAAHRDTIYKPAKLKNGAVVPAMAGWEFTKHPGFLEIKGSNAGFSAYLSRFTAGDELVCVTLITNKQDVDMTALARDIAEAYKPGLGSGLDSDKVVNQESKFSVDETIARLKNDLQSKKIPVFAEFDHEKNARGTGMNVRPTKVLVLGNPSVGTKLILDKQGAALDLPLRVAVWQDERGRVWAGYENLDQLSQKYGVTDSVTLNKISQFMSTLVGNAVSVYQQ</sequence>
<dbReference type="SUPFAM" id="SSF56601">
    <property type="entry name" value="beta-lactamase/transpeptidase-like"/>
    <property type="match status" value="1"/>
</dbReference>
<evidence type="ECO:0000259" key="3">
    <source>
        <dbReference type="Pfam" id="PF03625"/>
    </source>
</evidence>